<dbReference type="Proteomes" id="UP000776164">
    <property type="component" value="Unassembled WGS sequence"/>
</dbReference>
<keyword evidence="2" id="KW-1185">Reference proteome</keyword>
<sequence length="112" mass="12186">MADLDVLDCDVGLTGLTGVQRAQAVFGISSVRLDIITALLSGCELSDAALMERFSLTRNGIRRHLKVLESEGIIVGRHTTHPRGAGPITYWRADPDELLMLVDELRSAILNS</sequence>
<gene>
    <name evidence="1" type="ORF">JOE66_000476</name>
</gene>
<evidence type="ECO:0000313" key="2">
    <source>
        <dbReference type="Proteomes" id="UP000776164"/>
    </source>
</evidence>
<dbReference type="CDD" id="cd00090">
    <property type="entry name" value="HTH_ARSR"/>
    <property type="match status" value="1"/>
</dbReference>
<accession>A0ABS2L197</accession>
<dbReference type="EMBL" id="JAFBBU010000001">
    <property type="protein sequence ID" value="MBM7470842.1"/>
    <property type="molecule type" value="Genomic_DNA"/>
</dbReference>
<organism evidence="1 2">
    <name type="scientific">Subtercola frigoramans</name>
    <dbReference type="NCBI Taxonomy" id="120298"/>
    <lineage>
        <taxon>Bacteria</taxon>
        <taxon>Bacillati</taxon>
        <taxon>Actinomycetota</taxon>
        <taxon>Actinomycetes</taxon>
        <taxon>Micrococcales</taxon>
        <taxon>Microbacteriaceae</taxon>
        <taxon>Subtercola</taxon>
    </lineage>
</organism>
<proteinExistence type="predicted"/>
<protein>
    <submittedName>
        <fullName evidence="1">Transcription initiation factor IIE alpha subunit</fullName>
    </submittedName>
</protein>
<dbReference type="Gene3D" id="1.10.10.10">
    <property type="entry name" value="Winged helix-like DNA-binding domain superfamily/Winged helix DNA-binding domain"/>
    <property type="match status" value="1"/>
</dbReference>
<name>A0ABS2L197_9MICO</name>
<dbReference type="InterPro" id="IPR011991">
    <property type="entry name" value="ArsR-like_HTH"/>
</dbReference>
<evidence type="ECO:0000313" key="1">
    <source>
        <dbReference type="EMBL" id="MBM7470842.1"/>
    </source>
</evidence>
<comment type="caution">
    <text evidence="1">The sequence shown here is derived from an EMBL/GenBank/DDBJ whole genome shotgun (WGS) entry which is preliminary data.</text>
</comment>
<dbReference type="InterPro" id="IPR036390">
    <property type="entry name" value="WH_DNA-bd_sf"/>
</dbReference>
<dbReference type="InterPro" id="IPR036388">
    <property type="entry name" value="WH-like_DNA-bd_sf"/>
</dbReference>
<dbReference type="SUPFAM" id="SSF46785">
    <property type="entry name" value="Winged helix' DNA-binding domain"/>
    <property type="match status" value="1"/>
</dbReference>
<dbReference type="RefSeq" id="WP_205106538.1">
    <property type="nucleotide sequence ID" value="NZ_BAAAHT010000018.1"/>
</dbReference>
<reference evidence="1 2" key="1">
    <citation type="submission" date="2021-01" db="EMBL/GenBank/DDBJ databases">
        <title>Sequencing the genomes of 1000 actinobacteria strains.</title>
        <authorList>
            <person name="Klenk H.-P."/>
        </authorList>
    </citation>
    <scope>NUCLEOTIDE SEQUENCE [LARGE SCALE GENOMIC DNA]</scope>
    <source>
        <strain evidence="1 2">DSM 13057</strain>
    </source>
</reference>
<dbReference type="Pfam" id="PF12840">
    <property type="entry name" value="HTH_20"/>
    <property type="match status" value="1"/>
</dbReference>